<evidence type="ECO:0000313" key="2">
    <source>
        <dbReference type="EMBL" id="GFY62246.1"/>
    </source>
</evidence>
<feature type="region of interest" description="Disordered" evidence="1">
    <location>
        <begin position="103"/>
        <end position="133"/>
    </location>
</feature>
<reference evidence="2" key="1">
    <citation type="submission" date="2020-08" db="EMBL/GenBank/DDBJ databases">
        <title>Multicomponent nature underlies the extraordinary mechanical properties of spider dragline silk.</title>
        <authorList>
            <person name="Kono N."/>
            <person name="Nakamura H."/>
            <person name="Mori M."/>
            <person name="Yoshida Y."/>
            <person name="Ohtoshi R."/>
            <person name="Malay A.D."/>
            <person name="Moran D.A.P."/>
            <person name="Tomita M."/>
            <person name="Numata K."/>
            <person name="Arakawa K."/>
        </authorList>
    </citation>
    <scope>NUCLEOTIDE SEQUENCE</scope>
</reference>
<organism evidence="2 3">
    <name type="scientific">Trichonephila inaurata madagascariensis</name>
    <dbReference type="NCBI Taxonomy" id="2747483"/>
    <lineage>
        <taxon>Eukaryota</taxon>
        <taxon>Metazoa</taxon>
        <taxon>Ecdysozoa</taxon>
        <taxon>Arthropoda</taxon>
        <taxon>Chelicerata</taxon>
        <taxon>Arachnida</taxon>
        <taxon>Araneae</taxon>
        <taxon>Araneomorphae</taxon>
        <taxon>Entelegynae</taxon>
        <taxon>Araneoidea</taxon>
        <taxon>Nephilidae</taxon>
        <taxon>Trichonephila</taxon>
        <taxon>Trichonephila inaurata</taxon>
    </lineage>
</organism>
<keyword evidence="3" id="KW-1185">Reference proteome</keyword>
<comment type="caution">
    <text evidence="2">The sequence shown here is derived from an EMBL/GenBank/DDBJ whole genome shotgun (WGS) entry which is preliminary data.</text>
</comment>
<gene>
    <name evidence="2" type="ORF">TNIN_165811</name>
</gene>
<proteinExistence type="predicted"/>
<protein>
    <submittedName>
        <fullName evidence="2">Uncharacterized protein</fullName>
    </submittedName>
</protein>
<evidence type="ECO:0000313" key="3">
    <source>
        <dbReference type="Proteomes" id="UP000886998"/>
    </source>
</evidence>
<dbReference type="Proteomes" id="UP000886998">
    <property type="component" value="Unassembled WGS sequence"/>
</dbReference>
<feature type="compositionally biased region" description="Basic and acidic residues" evidence="1">
    <location>
        <begin position="106"/>
        <end position="126"/>
    </location>
</feature>
<dbReference type="AlphaFoldDB" id="A0A8X6XXQ4"/>
<dbReference type="EMBL" id="BMAV01014149">
    <property type="protein sequence ID" value="GFY62246.1"/>
    <property type="molecule type" value="Genomic_DNA"/>
</dbReference>
<feature type="region of interest" description="Disordered" evidence="1">
    <location>
        <begin position="24"/>
        <end position="43"/>
    </location>
</feature>
<sequence>MIFVLDRISFEKWKTLCQKAHQRRKHRLTTTSPRQGLNSVHPFPEEGERIGRINFISKTKLEIPFKFQFGLDTGLSNVFHQFRIAEDRLSHLEIHPFNSLPPTHRASVERNSRANHLFGRDKKGDKVAGNSVL</sequence>
<accession>A0A8X6XXQ4</accession>
<feature type="compositionally biased region" description="Polar residues" evidence="1">
    <location>
        <begin position="29"/>
        <end position="38"/>
    </location>
</feature>
<evidence type="ECO:0000256" key="1">
    <source>
        <dbReference type="SAM" id="MobiDB-lite"/>
    </source>
</evidence>
<name>A0A8X6XXQ4_9ARAC</name>